<feature type="domain" description="AAA" evidence="3">
    <location>
        <begin position="157"/>
        <end position="320"/>
    </location>
</feature>
<protein>
    <submittedName>
        <fullName evidence="4">Pilus assembly protein CpaE</fullName>
    </submittedName>
</protein>
<dbReference type="GO" id="GO:0005524">
    <property type="term" value="F:ATP binding"/>
    <property type="evidence" value="ECO:0007669"/>
    <property type="project" value="UniProtKB-KW"/>
</dbReference>
<comment type="caution">
    <text evidence="4">The sequence shown here is derived from an EMBL/GenBank/DDBJ whole genome shotgun (WGS) entry which is preliminary data.</text>
</comment>
<dbReference type="SUPFAM" id="SSF52172">
    <property type="entry name" value="CheY-like"/>
    <property type="match status" value="1"/>
</dbReference>
<dbReference type="GO" id="GO:0016887">
    <property type="term" value="F:ATP hydrolysis activity"/>
    <property type="evidence" value="ECO:0007669"/>
    <property type="project" value="TreeGrafter"/>
</dbReference>
<dbReference type="InterPro" id="IPR011006">
    <property type="entry name" value="CheY-like_superfamily"/>
</dbReference>
<dbReference type="OrthoDB" id="9783172at2"/>
<dbReference type="InterPro" id="IPR050625">
    <property type="entry name" value="ParA/MinD_ATPase"/>
</dbReference>
<dbReference type="PANTHER" id="PTHR43384">
    <property type="entry name" value="SEPTUM SITE-DETERMINING PROTEIN MIND HOMOLOG, CHLOROPLASTIC-RELATED"/>
    <property type="match status" value="1"/>
</dbReference>
<evidence type="ECO:0000313" key="4">
    <source>
        <dbReference type="EMBL" id="TDP84134.1"/>
    </source>
</evidence>
<proteinExistence type="predicted"/>
<dbReference type="Gene3D" id="3.40.50.300">
    <property type="entry name" value="P-loop containing nucleotide triphosphate hydrolases"/>
    <property type="match status" value="1"/>
</dbReference>
<dbReference type="EMBL" id="SNXY01000008">
    <property type="protein sequence ID" value="TDP84134.1"/>
    <property type="molecule type" value="Genomic_DNA"/>
</dbReference>
<dbReference type="PANTHER" id="PTHR43384:SF6">
    <property type="entry name" value="SEPTUM SITE-DETERMINING PROTEIN MIND HOMOLOG, CHLOROPLASTIC"/>
    <property type="match status" value="1"/>
</dbReference>
<keyword evidence="5" id="KW-1185">Reference proteome</keyword>
<dbReference type="AlphaFoldDB" id="A0A4R6RDG0"/>
<evidence type="ECO:0000313" key="5">
    <source>
        <dbReference type="Proteomes" id="UP000294547"/>
    </source>
</evidence>
<dbReference type="Proteomes" id="UP000294547">
    <property type="component" value="Unassembled WGS sequence"/>
</dbReference>
<dbReference type="Pfam" id="PF13614">
    <property type="entry name" value="AAA_31"/>
    <property type="match status" value="1"/>
</dbReference>
<dbReference type="GO" id="GO:0051782">
    <property type="term" value="P:negative regulation of cell division"/>
    <property type="evidence" value="ECO:0007669"/>
    <property type="project" value="TreeGrafter"/>
</dbReference>
<dbReference type="SUPFAM" id="SSF52540">
    <property type="entry name" value="P-loop containing nucleoside triphosphate hydrolases"/>
    <property type="match status" value="1"/>
</dbReference>
<keyword evidence="1" id="KW-0547">Nucleotide-binding</keyword>
<evidence type="ECO:0000259" key="3">
    <source>
        <dbReference type="Pfam" id="PF13614"/>
    </source>
</evidence>
<accession>A0A4R6RDG0</accession>
<gene>
    <name evidence="4" type="ORF">EDD54_2738</name>
</gene>
<evidence type="ECO:0000256" key="1">
    <source>
        <dbReference type="ARBA" id="ARBA00022741"/>
    </source>
</evidence>
<sequence>MTDGGDRRTGTPMSDNGIDLRPIPRIAIQAFCESPDVAAVLEQASGDRRMAKTHVKIHMGGIAAATDFYSSAPTPNLLLVESREKREQVLEQINRLAGVCDPGTKVILIGHTNDVVLYRELLRRGVSDYMVVPFDLYDVIREIGELYLGNESTPVGRTIAFIGAKGGAGSSTVAHNVAFALSRSYEADVVVADLDLAWGTAGLDFNQDPPQTVADAIQAPDRIDDVFLDRILAKCADNLSLLAAPAALERAYDHDEHTFDLLVDVIRGSVPSVVIDLPHQWTAWVRRVLSLVDDVVITATPDLASLRNTKNLVDQLKIMRPNDREAKIVVNQIGVPKRPEIKPDDFRKALGIDLLATVPFDPALFGAAANNGQMIAEINAKSPVAETFADIARRVMGRAEVRKAKKSALAPLLAKLTKGRSKAG</sequence>
<dbReference type="GO" id="GO:0009898">
    <property type="term" value="C:cytoplasmic side of plasma membrane"/>
    <property type="evidence" value="ECO:0007669"/>
    <property type="project" value="TreeGrafter"/>
</dbReference>
<evidence type="ECO:0000256" key="2">
    <source>
        <dbReference type="ARBA" id="ARBA00022840"/>
    </source>
</evidence>
<dbReference type="Gene3D" id="3.40.50.2300">
    <property type="match status" value="1"/>
</dbReference>
<name>A0A4R6RDG0_9HYPH</name>
<dbReference type="InterPro" id="IPR027417">
    <property type="entry name" value="P-loop_NTPase"/>
</dbReference>
<organism evidence="4 5">
    <name type="scientific">Oharaeibacter diazotrophicus</name>
    <dbReference type="NCBI Taxonomy" id="1920512"/>
    <lineage>
        <taxon>Bacteria</taxon>
        <taxon>Pseudomonadati</taxon>
        <taxon>Pseudomonadota</taxon>
        <taxon>Alphaproteobacteria</taxon>
        <taxon>Hyphomicrobiales</taxon>
        <taxon>Pleomorphomonadaceae</taxon>
        <taxon>Oharaeibacter</taxon>
    </lineage>
</organism>
<keyword evidence="2" id="KW-0067">ATP-binding</keyword>
<dbReference type="InterPro" id="IPR025669">
    <property type="entry name" value="AAA_dom"/>
</dbReference>
<dbReference type="GO" id="GO:0005829">
    <property type="term" value="C:cytosol"/>
    <property type="evidence" value="ECO:0007669"/>
    <property type="project" value="TreeGrafter"/>
</dbReference>
<reference evidence="4 5" key="1">
    <citation type="submission" date="2019-03" db="EMBL/GenBank/DDBJ databases">
        <title>Genomic Encyclopedia of Type Strains, Phase IV (KMG-IV): sequencing the most valuable type-strain genomes for metagenomic binning, comparative biology and taxonomic classification.</title>
        <authorList>
            <person name="Goeker M."/>
        </authorList>
    </citation>
    <scope>NUCLEOTIDE SEQUENCE [LARGE SCALE GENOMIC DNA]</scope>
    <source>
        <strain evidence="4 5">DSM 102969</strain>
    </source>
</reference>